<proteinExistence type="predicted"/>
<keyword evidence="1" id="KW-1133">Transmembrane helix</keyword>
<dbReference type="AlphaFoldDB" id="A0A1I3RJN4"/>
<organism evidence="2 3">
    <name type="scientific">Nocardioides psychrotolerans</name>
    <dbReference type="NCBI Taxonomy" id="1005945"/>
    <lineage>
        <taxon>Bacteria</taxon>
        <taxon>Bacillati</taxon>
        <taxon>Actinomycetota</taxon>
        <taxon>Actinomycetes</taxon>
        <taxon>Propionibacteriales</taxon>
        <taxon>Nocardioidaceae</taxon>
        <taxon>Nocardioides</taxon>
    </lineage>
</organism>
<evidence type="ECO:0000313" key="3">
    <source>
        <dbReference type="Proteomes" id="UP000198649"/>
    </source>
</evidence>
<name>A0A1I3RJN4_9ACTN</name>
<dbReference type="RefSeq" id="WP_170259206.1">
    <property type="nucleotide sequence ID" value="NZ_BKAF01000018.1"/>
</dbReference>
<sequence>MDADTTFASRSVREHLLRGALGLPLLVAAFALIPLTGPLALLLAGPAVVLLRGCPTCWALGLVQTRAVCALPSSSRTSREPVASQRG</sequence>
<gene>
    <name evidence="2" type="ORF">SAMN05216561_13318</name>
</gene>
<keyword evidence="1" id="KW-0472">Membrane</keyword>
<evidence type="ECO:0000313" key="2">
    <source>
        <dbReference type="EMBL" id="SFJ46495.1"/>
    </source>
</evidence>
<dbReference type="STRING" id="1005945.SAMN05216561_13318"/>
<protein>
    <submittedName>
        <fullName evidence="2">Uncharacterized protein</fullName>
    </submittedName>
</protein>
<accession>A0A1I3RJN4</accession>
<reference evidence="2 3" key="1">
    <citation type="submission" date="2016-10" db="EMBL/GenBank/DDBJ databases">
        <authorList>
            <person name="de Groot N.N."/>
        </authorList>
    </citation>
    <scope>NUCLEOTIDE SEQUENCE [LARGE SCALE GENOMIC DNA]</scope>
    <source>
        <strain evidence="2 3">CGMCC 1.11156</strain>
    </source>
</reference>
<dbReference type="Proteomes" id="UP000198649">
    <property type="component" value="Unassembled WGS sequence"/>
</dbReference>
<keyword evidence="3" id="KW-1185">Reference proteome</keyword>
<feature type="transmembrane region" description="Helical" evidence="1">
    <location>
        <begin position="20"/>
        <end position="43"/>
    </location>
</feature>
<keyword evidence="1" id="KW-0812">Transmembrane</keyword>
<dbReference type="EMBL" id="FOQG01000033">
    <property type="protein sequence ID" value="SFJ46495.1"/>
    <property type="molecule type" value="Genomic_DNA"/>
</dbReference>
<evidence type="ECO:0000256" key="1">
    <source>
        <dbReference type="SAM" id="Phobius"/>
    </source>
</evidence>